<protein>
    <submittedName>
        <fullName evidence="4">Onanonoxo-7-onima-8-eninoihtemlysoneda</fullName>
    </submittedName>
</protein>
<dbReference type="SUPFAM" id="SSF52540">
    <property type="entry name" value="P-loop containing nucleoside triphosphate hydrolases"/>
    <property type="match status" value="1"/>
</dbReference>
<keyword evidence="3" id="KW-0808">Transferase</keyword>
<dbReference type="Pfam" id="PF00202">
    <property type="entry name" value="Aminotran_3"/>
    <property type="match status" value="2"/>
</dbReference>
<reference evidence="4 5" key="1">
    <citation type="submission" date="2024-09" db="EMBL/GenBank/DDBJ databases">
        <title>Itraconazole resistance in Madurella fahalii resulting from another homologue of gene encoding cytochrome P450 14-alpha sterol demethylase (CYP51).</title>
        <authorList>
            <person name="Yoshioka I."/>
            <person name="Fahal A.H."/>
            <person name="Kaneko S."/>
            <person name="Yaguchi T."/>
        </authorList>
    </citation>
    <scope>NUCLEOTIDE SEQUENCE [LARGE SCALE GENOMIC DNA]</scope>
    <source>
        <strain evidence="4 5">IFM 68171</strain>
    </source>
</reference>
<dbReference type="RefSeq" id="XP_070919779.1">
    <property type="nucleotide sequence ID" value="XM_071063678.1"/>
</dbReference>
<comment type="caution">
    <text evidence="4">The sequence shown here is derived from an EMBL/GenBank/DDBJ whole genome shotgun (WGS) entry which is preliminary data.</text>
</comment>
<keyword evidence="5" id="KW-1185">Reference proteome</keyword>
<evidence type="ECO:0000256" key="2">
    <source>
        <dbReference type="ARBA" id="ARBA00022576"/>
    </source>
</evidence>
<organism evidence="4 5">
    <name type="scientific">Madurella fahalii</name>
    <dbReference type="NCBI Taxonomy" id="1157608"/>
    <lineage>
        <taxon>Eukaryota</taxon>
        <taxon>Fungi</taxon>
        <taxon>Dikarya</taxon>
        <taxon>Ascomycota</taxon>
        <taxon>Pezizomycotina</taxon>
        <taxon>Sordariomycetes</taxon>
        <taxon>Sordariomycetidae</taxon>
        <taxon>Sordariales</taxon>
        <taxon>Sordariales incertae sedis</taxon>
        <taxon>Madurella</taxon>
    </lineage>
</organism>
<dbReference type="SUPFAM" id="SSF53383">
    <property type="entry name" value="PLP-dependent transferases"/>
    <property type="match status" value="1"/>
</dbReference>
<dbReference type="EMBL" id="BAAFSV010000004">
    <property type="protein sequence ID" value="GAB1318048.1"/>
    <property type="molecule type" value="Genomic_DNA"/>
</dbReference>
<evidence type="ECO:0000256" key="1">
    <source>
        <dbReference type="ARBA" id="ARBA00004173"/>
    </source>
</evidence>
<dbReference type="Gene3D" id="3.40.50.300">
    <property type="entry name" value="P-loop containing nucleotide triphosphate hydrolases"/>
    <property type="match status" value="1"/>
</dbReference>
<dbReference type="GeneID" id="98179001"/>
<proteinExistence type="inferred from homology"/>
<dbReference type="HAMAP" id="MF_00336">
    <property type="entry name" value="BioD"/>
    <property type="match status" value="1"/>
</dbReference>
<dbReference type="Proteomes" id="UP001628179">
    <property type="component" value="Unassembled WGS sequence"/>
</dbReference>
<keyword evidence="2" id="KW-0032">Aminotransferase</keyword>
<accession>A0ABQ0GJX5</accession>
<dbReference type="InterPro" id="IPR005814">
    <property type="entry name" value="Aminotrans_3"/>
</dbReference>
<dbReference type="InterPro" id="IPR015424">
    <property type="entry name" value="PyrdxlP-dep_Trfase"/>
</dbReference>
<evidence type="ECO:0000256" key="3">
    <source>
        <dbReference type="ARBA" id="ARBA00022679"/>
    </source>
</evidence>
<dbReference type="Gene3D" id="3.40.640.10">
    <property type="entry name" value="Type I PLP-dependent aspartate aminotransferase-like (Major domain)"/>
    <property type="match status" value="1"/>
</dbReference>
<evidence type="ECO:0000313" key="5">
    <source>
        <dbReference type="Proteomes" id="UP001628179"/>
    </source>
</evidence>
<dbReference type="Pfam" id="PF13500">
    <property type="entry name" value="AAA_26"/>
    <property type="match status" value="1"/>
</dbReference>
<name>A0ABQ0GJX5_9PEZI</name>
<dbReference type="CDD" id="cd03109">
    <property type="entry name" value="DTBS"/>
    <property type="match status" value="1"/>
</dbReference>
<evidence type="ECO:0000313" key="4">
    <source>
        <dbReference type="EMBL" id="GAB1318048.1"/>
    </source>
</evidence>
<gene>
    <name evidence="4" type="ORF">MFIFM68171_08258</name>
</gene>
<dbReference type="PANTHER" id="PTHR42684:SF3">
    <property type="entry name" value="ADENOSYLMETHIONINE-8-AMINO-7-OXONONANOATE AMINOTRANSFERASE"/>
    <property type="match status" value="1"/>
</dbReference>
<dbReference type="InterPro" id="IPR015421">
    <property type="entry name" value="PyrdxlP-dep_Trfase_major"/>
</dbReference>
<dbReference type="InterPro" id="IPR027417">
    <property type="entry name" value="P-loop_NTPase"/>
</dbReference>
<dbReference type="PANTHER" id="PTHR42684">
    <property type="entry name" value="ADENOSYLMETHIONINE-8-AMINO-7-OXONONANOATE AMINOTRANSFERASE"/>
    <property type="match status" value="1"/>
</dbReference>
<dbReference type="InterPro" id="IPR004472">
    <property type="entry name" value="DTB_synth_BioD"/>
</dbReference>
<sequence length="801" mass="87803">MPRPPVGALLRPDLRIFQIFGANTDVGKTICSAVLCRASTCKSDGTTRYLKPISTGPAATTDASHVEKYAPRVVSRTLCQYDLPISPHLAAKASNRVIPSDEALLGQIRAFAFDAAAGPGWLFVETAGGVHSPGPSGSTQADLYMPLRLPVILIGDHKLGGISITISAFESLRMRGYDVATVLLLENKEYLNHEYLADYFREHHRVQVGVIPPPPPMDADHNAMEQYYETATAKSGTAQILRILDELHSGRIERLQEISAVACEKIWFPFTQHESLAPGNVTAIDSAYGDYFQTVEPQVPTSSDRKSLLRSTFDGSASWWTQGLGHSNPRLSLAAAYAAGRYGHVTFAQAVHQPALALAKALLKGLKNPRLTRVFFSDNGSTGVEVAVKMALRATCKRYGWDTAKDVEVLGLRGSYHGDTIGAMDCSEPNTFNKKVEWYSPRGTWLEYPTVRCVNGKWTVEIPPTMGIAKPEELEFPSLGNVFDLSGRGPGLGALYEQYIVDTLDDPDFRRRKFGALIIEPIVLGAGGMVLVDPLFQRTLVDVVRRSGASFNKSELPPSVRVDNEKDWSGLPVIFDEVFTGLYRLGQFSAASFLGVDPDISVHAKLLTGGLMPLAVTLASETIFDSFNGVDKSDALLHGHSYTAHPVGCQVALESVYEMQKMEWDGRWEWASGPQNGWNVVREVDQKESSVDGPAIWSVWNADFVEWLSKQTTWPSKRVRGSWALGTVLAIHLESEDASGYESNAAAALQAALSKARGGDEVWNVHSRALGNVFYLMASLMTKKEDIERLEFLLRGFFNGS</sequence>
<comment type="subcellular location">
    <subcellularLocation>
        <location evidence="1">Mitochondrion</location>
    </subcellularLocation>
</comment>
<dbReference type="PROSITE" id="PS00600">
    <property type="entry name" value="AA_TRANSFER_CLASS_3"/>
    <property type="match status" value="1"/>
</dbReference>
<dbReference type="InterPro" id="IPR049704">
    <property type="entry name" value="Aminotrans_3_PPA_site"/>
</dbReference>